<keyword evidence="5" id="KW-0732">Signal</keyword>
<keyword evidence="7" id="KW-0256">Endoplasmic reticulum</keyword>
<dbReference type="Pfam" id="PF00085">
    <property type="entry name" value="Thioredoxin"/>
    <property type="match status" value="2"/>
</dbReference>
<evidence type="ECO:0000313" key="16">
    <source>
        <dbReference type="RefSeq" id="XP_014665686.1"/>
    </source>
</evidence>
<evidence type="ECO:0000256" key="5">
    <source>
        <dbReference type="ARBA" id="ARBA00022729"/>
    </source>
</evidence>
<protein>
    <recommendedName>
        <fullName evidence="4 12">Protein disulfide-isomerase</fullName>
        <ecNumber evidence="4 12">5.3.4.1</ecNumber>
    </recommendedName>
</protein>
<evidence type="ECO:0000256" key="10">
    <source>
        <dbReference type="ARBA" id="ARBA00023284"/>
    </source>
</evidence>
<feature type="domain" description="Thioredoxin" evidence="14">
    <location>
        <begin position="44"/>
        <end position="163"/>
    </location>
</feature>
<name>A0ABM1E0G5_PRICU</name>
<dbReference type="InterPro" id="IPR005788">
    <property type="entry name" value="PDI_thioredoxin-like_dom"/>
</dbReference>
<dbReference type="PANTHER" id="PTHR18929">
    <property type="entry name" value="PROTEIN DISULFIDE ISOMERASE"/>
    <property type="match status" value="1"/>
</dbReference>
<dbReference type="RefSeq" id="XP_014665686.1">
    <property type="nucleotide sequence ID" value="XM_014810200.1"/>
</dbReference>
<sequence>MPGSKERRRKQPSVFATLNLRLIDTKPISYNKMKIFGLFCLAALSLTVRAEIIEDENVLILTNDNFDEAVKDNAFILVEFYAPWCGHCKALAPEYAKAATQLLDEKSEVRLGKVDATEESAVAERFEVRGYPTIKFFKNGQPTEYSGGRDADGIIAWLKKKTGPAAKTLETADDVKTFIDSADVVVVGFFKDAESEQAGIYKQVADGFDELQFGLLSDESLFAEHEAEDGKVILFKKFDDKRTEYIGDLTPDAVSSFIKTESLPLVNEFSPQTAPKIFSGDIKTHILYFAGKTKDYFTETYESFKTPAVEFKGRVLFIHIDTDNEENERILDFFAIKPEELPTTRLIVLGEDMTKYKPSDMDTVTTDGVRDFIQSYLDGNLKPHLMSQEQPEDWDTNEVKVLVASHFDVARDQTKNVFVEFYAPWCGHCKQLAPIWDELGEKYKDDDSIVIAKMDSTVNEIEDVKIHSFPTLKYFPAGSDKVIDYNGERTLDAFVKFLESGGVEGAGPEQYDEELDEEEEEEEEELKKDEL</sequence>
<evidence type="ECO:0000313" key="15">
    <source>
        <dbReference type="Proteomes" id="UP000695022"/>
    </source>
</evidence>
<evidence type="ECO:0000259" key="14">
    <source>
        <dbReference type="PROSITE" id="PS51352"/>
    </source>
</evidence>
<evidence type="ECO:0000256" key="3">
    <source>
        <dbReference type="ARBA" id="ARBA00006347"/>
    </source>
</evidence>
<dbReference type="InterPro" id="IPR036249">
    <property type="entry name" value="Thioredoxin-like_sf"/>
</dbReference>
<dbReference type="PROSITE" id="PS51352">
    <property type="entry name" value="THIOREDOXIN_2"/>
    <property type="match status" value="2"/>
</dbReference>
<evidence type="ECO:0000256" key="11">
    <source>
        <dbReference type="RuleBase" id="RU004208"/>
    </source>
</evidence>
<dbReference type="Pfam" id="PF13848">
    <property type="entry name" value="Thioredoxin_6"/>
    <property type="match status" value="1"/>
</dbReference>
<keyword evidence="6" id="KW-0677">Repeat</keyword>
<feature type="region of interest" description="Disordered" evidence="13">
    <location>
        <begin position="502"/>
        <end position="531"/>
    </location>
</feature>
<dbReference type="PRINTS" id="PR00421">
    <property type="entry name" value="THIOREDOXIN"/>
</dbReference>
<keyword evidence="9 12" id="KW-0413">Isomerase</keyword>
<dbReference type="NCBIfam" id="TIGR01126">
    <property type="entry name" value="pdi_dom"/>
    <property type="match status" value="2"/>
</dbReference>
<dbReference type="CDD" id="cd02981">
    <property type="entry name" value="PDI_b_family"/>
    <property type="match status" value="1"/>
</dbReference>
<proteinExistence type="inferred from homology"/>
<dbReference type="GeneID" id="106807748"/>
<reference evidence="16" key="1">
    <citation type="submission" date="2025-08" db="UniProtKB">
        <authorList>
            <consortium name="RefSeq"/>
        </authorList>
    </citation>
    <scope>IDENTIFICATION</scope>
</reference>
<evidence type="ECO:0000256" key="13">
    <source>
        <dbReference type="SAM" id="MobiDB-lite"/>
    </source>
</evidence>
<evidence type="ECO:0000256" key="6">
    <source>
        <dbReference type="ARBA" id="ARBA00022737"/>
    </source>
</evidence>
<evidence type="ECO:0000256" key="4">
    <source>
        <dbReference type="ARBA" id="ARBA00012723"/>
    </source>
</evidence>
<dbReference type="SUPFAM" id="SSF52833">
    <property type="entry name" value="Thioredoxin-like"/>
    <property type="match status" value="4"/>
</dbReference>
<evidence type="ECO:0000256" key="9">
    <source>
        <dbReference type="ARBA" id="ARBA00023235"/>
    </source>
</evidence>
<keyword evidence="8" id="KW-1015">Disulfide bond</keyword>
<feature type="compositionally biased region" description="Acidic residues" evidence="13">
    <location>
        <begin position="510"/>
        <end position="524"/>
    </location>
</feature>
<dbReference type="CDD" id="cd02995">
    <property type="entry name" value="PDI_a_PDI_a'_C"/>
    <property type="match status" value="1"/>
</dbReference>
<comment type="subcellular location">
    <subcellularLocation>
        <location evidence="2">Endoplasmic reticulum lumen</location>
    </subcellularLocation>
</comment>
<accession>A0ABM1E0G5</accession>
<dbReference type="InterPro" id="IPR017937">
    <property type="entry name" value="Thioredoxin_CS"/>
</dbReference>
<dbReference type="CDD" id="cd02982">
    <property type="entry name" value="PDI_b'_family"/>
    <property type="match status" value="1"/>
</dbReference>
<feature type="domain" description="Thioredoxin" evidence="14">
    <location>
        <begin position="363"/>
        <end position="503"/>
    </location>
</feature>
<evidence type="ECO:0000256" key="8">
    <source>
        <dbReference type="ARBA" id="ARBA00023157"/>
    </source>
</evidence>
<dbReference type="PANTHER" id="PTHR18929:SF240">
    <property type="entry name" value="PROTEIN DISULFIDE-ISOMERASE"/>
    <property type="match status" value="1"/>
</dbReference>
<keyword evidence="15" id="KW-1185">Reference proteome</keyword>
<gene>
    <name evidence="16" type="primary">LOC106807748</name>
</gene>
<comment type="catalytic activity">
    <reaction evidence="1 12">
        <text>Catalyzes the rearrangement of -S-S- bonds in proteins.</text>
        <dbReference type="EC" id="5.3.4.1"/>
    </reaction>
</comment>
<dbReference type="NCBIfam" id="TIGR01130">
    <property type="entry name" value="ER_PDI_fam"/>
    <property type="match status" value="1"/>
</dbReference>
<organism evidence="15 16">
    <name type="scientific">Priapulus caudatus</name>
    <name type="common">Priapulid worm</name>
    <dbReference type="NCBI Taxonomy" id="37621"/>
    <lineage>
        <taxon>Eukaryota</taxon>
        <taxon>Metazoa</taxon>
        <taxon>Ecdysozoa</taxon>
        <taxon>Scalidophora</taxon>
        <taxon>Priapulida</taxon>
        <taxon>Priapulimorpha</taxon>
        <taxon>Priapulimorphida</taxon>
        <taxon>Priapulidae</taxon>
        <taxon>Priapulus</taxon>
    </lineage>
</organism>
<evidence type="ECO:0000256" key="7">
    <source>
        <dbReference type="ARBA" id="ARBA00022824"/>
    </source>
</evidence>
<dbReference type="CDD" id="cd02961">
    <property type="entry name" value="PDI_a_family"/>
    <property type="match status" value="1"/>
</dbReference>
<evidence type="ECO:0000256" key="12">
    <source>
        <dbReference type="RuleBase" id="RU361130"/>
    </source>
</evidence>
<evidence type="ECO:0000256" key="1">
    <source>
        <dbReference type="ARBA" id="ARBA00001182"/>
    </source>
</evidence>
<dbReference type="Proteomes" id="UP000695022">
    <property type="component" value="Unplaced"/>
</dbReference>
<dbReference type="InterPro" id="IPR005792">
    <property type="entry name" value="Prot_disulphide_isomerase"/>
</dbReference>
<evidence type="ECO:0000256" key="2">
    <source>
        <dbReference type="ARBA" id="ARBA00004319"/>
    </source>
</evidence>
<dbReference type="PROSITE" id="PS00194">
    <property type="entry name" value="THIOREDOXIN_1"/>
    <property type="match status" value="2"/>
</dbReference>
<dbReference type="InterPro" id="IPR013766">
    <property type="entry name" value="Thioredoxin_domain"/>
</dbReference>
<comment type="similarity">
    <text evidence="3 11">Belongs to the protein disulfide isomerase family.</text>
</comment>
<dbReference type="Gene3D" id="3.40.30.10">
    <property type="entry name" value="Glutaredoxin"/>
    <property type="match status" value="4"/>
</dbReference>
<dbReference type="EC" id="5.3.4.1" evidence="4 12"/>
<keyword evidence="10" id="KW-0676">Redox-active center</keyword>